<dbReference type="AlphaFoldDB" id="A0A8J6N7Q3"/>
<name>A0A8J6N7Q3_9BACT</name>
<gene>
    <name evidence="1" type="ORF">H8E80_09495</name>
</gene>
<organism evidence="1 2">
    <name type="scientific">Candidatus Desulfaltia bathyphila</name>
    <dbReference type="NCBI Taxonomy" id="2841697"/>
    <lineage>
        <taxon>Bacteria</taxon>
        <taxon>Pseudomonadati</taxon>
        <taxon>Thermodesulfobacteriota</taxon>
        <taxon>Desulfobacteria</taxon>
        <taxon>Desulfobacterales</taxon>
        <taxon>Desulfobacterales incertae sedis</taxon>
        <taxon>Candidatus Desulfaltia</taxon>
    </lineage>
</organism>
<comment type="caution">
    <text evidence="1">The sequence shown here is derived from an EMBL/GenBank/DDBJ whole genome shotgun (WGS) entry which is preliminary data.</text>
</comment>
<dbReference type="InterPro" id="IPR007922">
    <property type="entry name" value="DciA-like"/>
</dbReference>
<dbReference type="Proteomes" id="UP000603545">
    <property type="component" value="Unassembled WGS sequence"/>
</dbReference>
<proteinExistence type="predicted"/>
<dbReference type="PANTHER" id="PTHR36456:SF1">
    <property type="entry name" value="UPF0232 PROTEIN SCO3875"/>
    <property type="match status" value="1"/>
</dbReference>
<evidence type="ECO:0000313" key="2">
    <source>
        <dbReference type="Proteomes" id="UP000603545"/>
    </source>
</evidence>
<dbReference type="Pfam" id="PF05258">
    <property type="entry name" value="DciA"/>
    <property type="match status" value="1"/>
</dbReference>
<dbReference type="PANTHER" id="PTHR36456">
    <property type="entry name" value="UPF0232 PROTEIN SCO3875"/>
    <property type="match status" value="1"/>
</dbReference>
<accession>A0A8J6N7Q3</accession>
<sequence>MAEKRKNIKEFEHIGSVINEVLKTCRHESDEELIKVWNLWNSAVGDVVAENTRPAAFKGRLLLVHVASSTWMHQLRFLKTDILRKINDALGKDMVGEIKFKIGPLT</sequence>
<evidence type="ECO:0000313" key="1">
    <source>
        <dbReference type="EMBL" id="MBC8200257.1"/>
    </source>
</evidence>
<protein>
    <submittedName>
        <fullName evidence="1">DUF721 domain-containing protein</fullName>
    </submittedName>
</protein>
<dbReference type="EMBL" id="JACNLL010000089">
    <property type="protein sequence ID" value="MBC8200257.1"/>
    <property type="molecule type" value="Genomic_DNA"/>
</dbReference>
<reference evidence="1 2" key="1">
    <citation type="submission" date="2020-08" db="EMBL/GenBank/DDBJ databases">
        <title>Bridging the membrane lipid divide: bacteria of the FCB group superphylum have the potential to synthesize archaeal ether lipids.</title>
        <authorList>
            <person name="Villanueva L."/>
            <person name="Von Meijenfeldt F.A.B."/>
            <person name="Westbye A.B."/>
            <person name="Yadav S."/>
            <person name="Hopmans E.C."/>
            <person name="Dutilh B.E."/>
            <person name="Sinninghe Damste J.S."/>
        </authorList>
    </citation>
    <scope>NUCLEOTIDE SEQUENCE [LARGE SCALE GENOMIC DNA]</scope>
    <source>
        <strain evidence="1">NIOZ-UU82</strain>
    </source>
</reference>